<evidence type="ECO:0000313" key="3">
    <source>
        <dbReference type="Proteomes" id="UP000054248"/>
    </source>
</evidence>
<feature type="transmembrane region" description="Helical" evidence="1">
    <location>
        <begin position="177"/>
        <end position="200"/>
    </location>
</feature>
<organism evidence="2 3">
    <name type="scientific">Tulasnella calospora MUT 4182</name>
    <dbReference type="NCBI Taxonomy" id="1051891"/>
    <lineage>
        <taxon>Eukaryota</taxon>
        <taxon>Fungi</taxon>
        <taxon>Dikarya</taxon>
        <taxon>Basidiomycota</taxon>
        <taxon>Agaricomycotina</taxon>
        <taxon>Agaricomycetes</taxon>
        <taxon>Cantharellales</taxon>
        <taxon>Tulasnellaceae</taxon>
        <taxon>Tulasnella</taxon>
    </lineage>
</organism>
<dbReference type="Proteomes" id="UP000054248">
    <property type="component" value="Unassembled WGS sequence"/>
</dbReference>
<feature type="transmembrane region" description="Helical" evidence="1">
    <location>
        <begin position="39"/>
        <end position="60"/>
    </location>
</feature>
<feature type="transmembrane region" description="Helical" evidence="1">
    <location>
        <begin position="145"/>
        <end position="165"/>
    </location>
</feature>
<reference evidence="3" key="2">
    <citation type="submission" date="2015-01" db="EMBL/GenBank/DDBJ databases">
        <title>Evolutionary Origins and Diversification of the Mycorrhizal Mutualists.</title>
        <authorList>
            <consortium name="DOE Joint Genome Institute"/>
            <consortium name="Mycorrhizal Genomics Consortium"/>
            <person name="Kohler A."/>
            <person name="Kuo A."/>
            <person name="Nagy L.G."/>
            <person name="Floudas D."/>
            <person name="Copeland A."/>
            <person name="Barry K.W."/>
            <person name="Cichocki N."/>
            <person name="Veneault-Fourrey C."/>
            <person name="LaButti K."/>
            <person name="Lindquist E.A."/>
            <person name="Lipzen A."/>
            <person name="Lundell T."/>
            <person name="Morin E."/>
            <person name="Murat C."/>
            <person name="Riley R."/>
            <person name="Ohm R."/>
            <person name="Sun H."/>
            <person name="Tunlid A."/>
            <person name="Henrissat B."/>
            <person name="Grigoriev I.V."/>
            <person name="Hibbett D.S."/>
            <person name="Martin F."/>
        </authorList>
    </citation>
    <scope>NUCLEOTIDE SEQUENCE [LARGE SCALE GENOMIC DNA]</scope>
    <source>
        <strain evidence="3">MUT 4182</strain>
    </source>
</reference>
<evidence type="ECO:0000313" key="2">
    <source>
        <dbReference type="EMBL" id="KIO18277.1"/>
    </source>
</evidence>
<keyword evidence="1" id="KW-0472">Membrane</keyword>
<dbReference type="AlphaFoldDB" id="A0A0C3L9X9"/>
<gene>
    <name evidence="2" type="ORF">M407DRAFT_246519</name>
</gene>
<reference evidence="2 3" key="1">
    <citation type="submission" date="2014-04" db="EMBL/GenBank/DDBJ databases">
        <authorList>
            <consortium name="DOE Joint Genome Institute"/>
            <person name="Kuo A."/>
            <person name="Girlanda M."/>
            <person name="Perotto S."/>
            <person name="Kohler A."/>
            <person name="Nagy L.G."/>
            <person name="Floudas D."/>
            <person name="Copeland A."/>
            <person name="Barry K.W."/>
            <person name="Cichocki N."/>
            <person name="Veneault-Fourrey C."/>
            <person name="LaButti K."/>
            <person name="Lindquist E.A."/>
            <person name="Lipzen A."/>
            <person name="Lundell T."/>
            <person name="Morin E."/>
            <person name="Murat C."/>
            <person name="Sun H."/>
            <person name="Tunlid A."/>
            <person name="Henrissat B."/>
            <person name="Grigoriev I.V."/>
            <person name="Hibbett D.S."/>
            <person name="Martin F."/>
            <person name="Nordberg H.P."/>
            <person name="Cantor M.N."/>
            <person name="Hua S.X."/>
        </authorList>
    </citation>
    <scope>NUCLEOTIDE SEQUENCE [LARGE SCALE GENOMIC DNA]</scope>
    <source>
        <strain evidence="2 3">MUT 4182</strain>
    </source>
</reference>
<keyword evidence="1" id="KW-0812">Transmembrane</keyword>
<dbReference type="EMBL" id="KN823299">
    <property type="protein sequence ID" value="KIO18277.1"/>
    <property type="molecule type" value="Genomic_DNA"/>
</dbReference>
<keyword evidence="3" id="KW-1185">Reference proteome</keyword>
<sequence>MASHELPIPRHSNGPRLEHGNYQLPPLIGVTREGMVSSFGSIAVVATLLAVTETIFLLLLKMPNQTSSDIPGSQLQRTLSALTYTGIVLNLGSLWSALRMIDVLGKMPLLNARYEADLDAKRLSLRLTNDTSTHDVMASYGLRGIWTFMAWHCLISLLFGSLCIVTQIAMFVWLYEALAVSISITVLVVFASVPMLLSFFM</sequence>
<proteinExistence type="predicted"/>
<feature type="transmembrane region" description="Helical" evidence="1">
    <location>
        <begin position="81"/>
        <end position="101"/>
    </location>
</feature>
<dbReference type="OrthoDB" id="3174777at2759"/>
<protein>
    <submittedName>
        <fullName evidence="2">Uncharacterized protein</fullName>
    </submittedName>
</protein>
<dbReference type="HOGENOM" id="CLU_114617_0_0_1"/>
<name>A0A0C3L9X9_9AGAM</name>
<keyword evidence="1" id="KW-1133">Transmembrane helix</keyword>
<accession>A0A0C3L9X9</accession>
<evidence type="ECO:0000256" key="1">
    <source>
        <dbReference type="SAM" id="Phobius"/>
    </source>
</evidence>